<name>A0A218WA66_PUNGR</name>
<accession>A0A218WA66</accession>
<proteinExistence type="predicted"/>
<comment type="caution">
    <text evidence="1">The sequence shown here is derived from an EMBL/GenBank/DDBJ whole genome shotgun (WGS) entry which is preliminary data.</text>
</comment>
<dbReference type="EMBL" id="MTKT01004892">
    <property type="protein sequence ID" value="OWM69379.1"/>
    <property type="molecule type" value="Genomic_DNA"/>
</dbReference>
<dbReference type="Proteomes" id="UP000197138">
    <property type="component" value="Unassembled WGS sequence"/>
</dbReference>
<dbReference type="AlphaFoldDB" id="A0A218WA66"/>
<evidence type="ECO:0000313" key="1">
    <source>
        <dbReference type="EMBL" id="OWM69379.1"/>
    </source>
</evidence>
<evidence type="ECO:0000313" key="2">
    <source>
        <dbReference type="Proteomes" id="UP000197138"/>
    </source>
</evidence>
<reference evidence="2" key="1">
    <citation type="journal article" date="2017" name="Plant J.">
        <title>The pomegranate (Punica granatum L.) genome and the genomics of punicalagin biosynthesis.</title>
        <authorList>
            <person name="Qin G."/>
            <person name="Xu C."/>
            <person name="Ming R."/>
            <person name="Tang H."/>
            <person name="Guyot R."/>
            <person name="Kramer E.M."/>
            <person name="Hu Y."/>
            <person name="Yi X."/>
            <person name="Qi Y."/>
            <person name="Xu X."/>
            <person name="Gao Z."/>
            <person name="Pan H."/>
            <person name="Jian J."/>
            <person name="Tian Y."/>
            <person name="Yue Z."/>
            <person name="Xu Y."/>
        </authorList>
    </citation>
    <scope>NUCLEOTIDE SEQUENCE [LARGE SCALE GENOMIC DNA]</scope>
    <source>
        <strain evidence="2">cv. Dabenzi</strain>
    </source>
</reference>
<protein>
    <submittedName>
        <fullName evidence="1">Uncharacterized protein</fullName>
    </submittedName>
</protein>
<gene>
    <name evidence="1" type="ORF">CDL15_Pgr006342</name>
</gene>
<sequence length="98" mass="11397">MTMTRCKQQFEEHKITSVDTFELEDDTTVMEEEVREGPDTMPPENASESEYPLEDLSLPKREFEDVNCFEVLKWLEPTPCLPRPTNPDGLPISFNYPN</sequence>
<organism evidence="1 2">
    <name type="scientific">Punica granatum</name>
    <name type="common">Pomegranate</name>
    <dbReference type="NCBI Taxonomy" id="22663"/>
    <lineage>
        <taxon>Eukaryota</taxon>
        <taxon>Viridiplantae</taxon>
        <taxon>Streptophyta</taxon>
        <taxon>Embryophyta</taxon>
        <taxon>Tracheophyta</taxon>
        <taxon>Spermatophyta</taxon>
        <taxon>Magnoliopsida</taxon>
        <taxon>eudicotyledons</taxon>
        <taxon>Gunneridae</taxon>
        <taxon>Pentapetalae</taxon>
        <taxon>rosids</taxon>
        <taxon>malvids</taxon>
        <taxon>Myrtales</taxon>
        <taxon>Lythraceae</taxon>
        <taxon>Punica</taxon>
    </lineage>
</organism>